<evidence type="ECO:0000313" key="3">
    <source>
        <dbReference type="Proteomes" id="UP000199031"/>
    </source>
</evidence>
<proteinExistence type="predicted"/>
<dbReference type="RefSeq" id="WP_143075897.1">
    <property type="nucleotide sequence ID" value="NZ_FOXQ01000010.1"/>
</dbReference>
<keyword evidence="1" id="KW-0732">Signal</keyword>
<dbReference type="InterPro" id="IPR046693">
    <property type="entry name" value="DUF6563"/>
</dbReference>
<feature type="chain" id="PRO_5011693889" description="DUF4468 domain-containing protein" evidence="1">
    <location>
        <begin position="23"/>
        <end position="212"/>
    </location>
</feature>
<gene>
    <name evidence="2" type="ORF">SAMN05444277_110159</name>
</gene>
<dbReference type="Pfam" id="PF20201">
    <property type="entry name" value="DUF6563"/>
    <property type="match status" value="1"/>
</dbReference>
<name>A0A1I5Y4F0_9BACT</name>
<sequence length="212" mass="23953">MMKKLVALSWPFLISTVSYTQANHFPKGAYMSFEEISNKNPSKQLELEIIKRTDFDIKMNGGNDYKFESNNGSVSKKTIKKEIWAYSTGDTLYINCLKFSIQTWYAPIISDGKYLIVKAGLSNYAAEQKKQLKTTGNGWNATGGAINGARLATLRFLYAIDKNTQKAITVTSGAMQDILKDRNDLLVQFNAETKKNDEFICLKYLKLLNNDL</sequence>
<evidence type="ECO:0000256" key="1">
    <source>
        <dbReference type="SAM" id="SignalP"/>
    </source>
</evidence>
<keyword evidence="3" id="KW-1185">Reference proteome</keyword>
<evidence type="ECO:0000313" key="2">
    <source>
        <dbReference type="EMBL" id="SFQ39101.1"/>
    </source>
</evidence>
<organism evidence="2 3">
    <name type="scientific">Parafilimonas terrae</name>
    <dbReference type="NCBI Taxonomy" id="1465490"/>
    <lineage>
        <taxon>Bacteria</taxon>
        <taxon>Pseudomonadati</taxon>
        <taxon>Bacteroidota</taxon>
        <taxon>Chitinophagia</taxon>
        <taxon>Chitinophagales</taxon>
        <taxon>Chitinophagaceae</taxon>
        <taxon>Parafilimonas</taxon>
    </lineage>
</organism>
<feature type="signal peptide" evidence="1">
    <location>
        <begin position="1"/>
        <end position="22"/>
    </location>
</feature>
<dbReference type="EMBL" id="FOXQ01000010">
    <property type="protein sequence ID" value="SFQ39101.1"/>
    <property type="molecule type" value="Genomic_DNA"/>
</dbReference>
<dbReference type="AlphaFoldDB" id="A0A1I5Y4F0"/>
<evidence type="ECO:0008006" key="4">
    <source>
        <dbReference type="Google" id="ProtNLM"/>
    </source>
</evidence>
<protein>
    <recommendedName>
        <fullName evidence="4">DUF4468 domain-containing protein</fullName>
    </recommendedName>
</protein>
<reference evidence="2 3" key="1">
    <citation type="submission" date="2016-10" db="EMBL/GenBank/DDBJ databases">
        <authorList>
            <person name="de Groot N.N."/>
        </authorList>
    </citation>
    <scope>NUCLEOTIDE SEQUENCE [LARGE SCALE GENOMIC DNA]</scope>
    <source>
        <strain evidence="2 3">DSM 28286</strain>
    </source>
</reference>
<dbReference type="OrthoDB" id="1428860at2"/>
<dbReference type="Proteomes" id="UP000199031">
    <property type="component" value="Unassembled WGS sequence"/>
</dbReference>
<accession>A0A1I5Y4F0</accession>